<feature type="non-terminal residue" evidence="1">
    <location>
        <position position="299"/>
    </location>
</feature>
<proteinExistence type="predicted"/>
<gene>
    <name evidence="1" type="ORF">S01H4_33122</name>
</gene>
<feature type="non-terminal residue" evidence="1">
    <location>
        <position position="1"/>
    </location>
</feature>
<protein>
    <submittedName>
        <fullName evidence="1">Uncharacterized protein</fullName>
    </submittedName>
</protein>
<comment type="caution">
    <text evidence="1">The sequence shown here is derived from an EMBL/GenBank/DDBJ whole genome shotgun (WGS) entry which is preliminary data.</text>
</comment>
<dbReference type="AlphaFoldDB" id="X1A620"/>
<organism evidence="1">
    <name type="scientific">marine sediment metagenome</name>
    <dbReference type="NCBI Taxonomy" id="412755"/>
    <lineage>
        <taxon>unclassified sequences</taxon>
        <taxon>metagenomes</taxon>
        <taxon>ecological metagenomes</taxon>
    </lineage>
</organism>
<evidence type="ECO:0000313" key="1">
    <source>
        <dbReference type="EMBL" id="GAG77184.1"/>
    </source>
</evidence>
<dbReference type="EMBL" id="BART01017390">
    <property type="protein sequence ID" value="GAG77184.1"/>
    <property type="molecule type" value="Genomic_DNA"/>
</dbReference>
<reference evidence="1" key="1">
    <citation type="journal article" date="2014" name="Front. Microbiol.">
        <title>High frequency of phylogenetically diverse reductive dehalogenase-homologous genes in deep subseafloor sedimentary metagenomes.</title>
        <authorList>
            <person name="Kawai M."/>
            <person name="Futagami T."/>
            <person name="Toyoda A."/>
            <person name="Takaki Y."/>
            <person name="Nishi S."/>
            <person name="Hori S."/>
            <person name="Arai W."/>
            <person name="Tsubouchi T."/>
            <person name="Morono Y."/>
            <person name="Uchiyama I."/>
            <person name="Ito T."/>
            <person name="Fujiyama A."/>
            <person name="Inagaki F."/>
            <person name="Takami H."/>
        </authorList>
    </citation>
    <scope>NUCLEOTIDE SEQUENCE</scope>
    <source>
        <strain evidence="1">Expedition CK06-06</strain>
    </source>
</reference>
<sequence length="299" mass="34903">LLPEFNIAFILGAEDLTIILHLQKLEVSKSDTSYLRLKLIIPEEIGISNDISDKNEIIRLVQQHLQTDKAYYLNQINIISLLTEIINLPVKVRGDSLNLLIQKILFGFRSFESLWYLSPRPAVYNTLLRFLLRLFGFNLNLRKLSHWAIPELISSIIGNNLGLNSKILLIISDISNFKKLNFSNFKYLEKAAKYLFVVEIENNKLVQIYSVKKEELIIEKELESLESIRLKLSERYGYLSNIIIVDKILLQSLIKNFMFEHSKIAPRSKIKTLKMLKKPRFFYMFPELPPYQLIKKKGT</sequence>
<name>X1A620_9ZZZZ</name>
<accession>X1A620</accession>